<proteinExistence type="inferred from homology"/>
<evidence type="ECO:0000259" key="2">
    <source>
        <dbReference type="SMART" id="SM00470"/>
    </source>
</evidence>
<name>A0A845QKG4_9FIRM</name>
<sequence length="333" mass="38252">MGRRNEFDPSALESLFPEAAKDKKEEGSSVTDILLDDILPFHTGGSHPFEVVDDDDMRDLEDDIRENGQLEPIIVRKDVNLAGRYEAITGHRRMFVARKLGLDKIKATIVDYNDEQATRLMVVSNLQKRSVIKPSTKAKAYALYMEVNKRQGERADLTSCPLGTKLRTDDQAAEEFQESARNIQRYIRLNELILPLLGMVDAKEIKFRVGVELSYLDKKDQKNLLEYMQETGYMPSLEEATEIKKHYKNGGTVDAVYLDQLTGRDSKVTGAETELKAPKAKKLKINERFVTEYLPEPMRKLNVERKRAYTQAALIMYNNYLAEHPEEQKEWED</sequence>
<dbReference type="Pfam" id="PF02195">
    <property type="entry name" value="ParB_N"/>
    <property type="match status" value="1"/>
</dbReference>
<keyword evidence="4" id="KW-1185">Reference proteome</keyword>
<accession>A0A845QKG4</accession>
<dbReference type="RefSeq" id="WP_160200888.1">
    <property type="nucleotide sequence ID" value="NZ_QXWK01000003.1"/>
</dbReference>
<dbReference type="Gene3D" id="1.10.10.2830">
    <property type="match status" value="1"/>
</dbReference>
<dbReference type="SUPFAM" id="SSF109709">
    <property type="entry name" value="KorB DNA-binding domain-like"/>
    <property type="match status" value="1"/>
</dbReference>
<dbReference type="PANTHER" id="PTHR33375:SF1">
    <property type="entry name" value="CHROMOSOME-PARTITIONING PROTEIN PARB-RELATED"/>
    <property type="match status" value="1"/>
</dbReference>
<dbReference type="AlphaFoldDB" id="A0A845QKG4"/>
<dbReference type="GO" id="GO:0005694">
    <property type="term" value="C:chromosome"/>
    <property type="evidence" value="ECO:0007669"/>
    <property type="project" value="TreeGrafter"/>
</dbReference>
<dbReference type="SUPFAM" id="SSF110849">
    <property type="entry name" value="ParB/Sulfiredoxin"/>
    <property type="match status" value="1"/>
</dbReference>
<reference evidence="3 4" key="1">
    <citation type="submission" date="2018-08" db="EMBL/GenBank/DDBJ databases">
        <title>Murine metabolic-syndrome-specific gut microbial biobank.</title>
        <authorList>
            <person name="Liu C."/>
        </authorList>
    </citation>
    <scope>NUCLEOTIDE SEQUENCE [LARGE SCALE GENOMIC DNA]</scope>
    <source>
        <strain evidence="3 4">28</strain>
    </source>
</reference>
<comment type="caution">
    <text evidence="3">The sequence shown here is derived from an EMBL/GenBank/DDBJ whole genome shotgun (WGS) entry which is preliminary data.</text>
</comment>
<dbReference type="PANTHER" id="PTHR33375">
    <property type="entry name" value="CHROMOSOME-PARTITIONING PROTEIN PARB-RELATED"/>
    <property type="match status" value="1"/>
</dbReference>
<evidence type="ECO:0000313" key="3">
    <source>
        <dbReference type="EMBL" id="NBH60588.1"/>
    </source>
</evidence>
<dbReference type="InterPro" id="IPR050336">
    <property type="entry name" value="Chromosome_partition/occlusion"/>
</dbReference>
<protein>
    <submittedName>
        <fullName evidence="3">ParB/RepB/Spo0J family partition protein</fullName>
    </submittedName>
</protein>
<dbReference type="Proteomes" id="UP000446866">
    <property type="component" value="Unassembled WGS sequence"/>
</dbReference>
<dbReference type="InterPro" id="IPR004437">
    <property type="entry name" value="ParB/RepB/Spo0J"/>
</dbReference>
<organism evidence="3 4">
    <name type="scientific">Anaerotruncus colihominis</name>
    <dbReference type="NCBI Taxonomy" id="169435"/>
    <lineage>
        <taxon>Bacteria</taxon>
        <taxon>Bacillati</taxon>
        <taxon>Bacillota</taxon>
        <taxon>Clostridia</taxon>
        <taxon>Eubacteriales</taxon>
        <taxon>Oscillospiraceae</taxon>
        <taxon>Anaerotruncus</taxon>
    </lineage>
</organism>
<dbReference type="GO" id="GO:0007059">
    <property type="term" value="P:chromosome segregation"/>
    <property type="evidence" value="ECO:0007669"/>
    <property type="project" value="TreeGrafter"/>
</dbReference>
<dbReference type="NCBIfam" id="TIGR00180">
    <property type="entry name" value="parB_part"/>
    <property type="match status" value="1"/>
</dbReference>
<evidence type="ECO:0000313" key="4">
    <source>
        <dbReference type="Proteomes" id="UP000446866"/>
    </source>
</evidence>
<comment type="similarity">
    <text evidence="1">Belongs to the ParB family.</text>
</comment>
<dbReference type="InterPro" id="IPR003115">
    <property type="entry name" value="ParB_N"/>
</dbReference>
<feature type="domain" description="ParB-like N-terminal" evidence="2">
    <location>
        <begin position="31"/>
        <end position="126"/>
    </location>
</feature>
<gene>
    <name evidence="3" type="ORF">D0435_02735</name>
</gene>
<dbReference type="EMBL" id="QXWK01000003">
    <property type="protein sequence ID" value="NBH60588.1"/>
    <property type="molecule type" value="Genomic_DNA"/>
</dbReference>
<dbReference type="InterPro" id="IPR036086">
    <property type="entry name" value="ParB/Sulfiredoxin_sf"/>
</dbReference>
<dbReference type="Gene3D" id="3.90.1530.30">
    <property type="match status" value="1"/>
</dbReference>
<dbReference type="GO" id="GO:0003677">
    <property type="term" value="F:DNA binding"/>
    <property type="evidence" value="ECO:0007669"/>
    <property type="project" value="InterPro"/>
</dbReference>
<dbReference type="SMART" id="SM00470">
    <property type="entry name" value="ParB"/>
    <property type="match status" value="1"/>
</dbReference>
<evidence type="ECO:0000256" key="1">
    <source>
        <dbReference type="ARBA" id="ARBA00006295"/>
    </source>
</evidence>